<sequence>MIKFDAIQIKYGDFVAIDNLNLEIKEGEFFTFLGPSGCGKSTTLRCLVGFLEAAAGDITINDKAITHLEPEDRGIGIVFQSYALFPTMTVYDNIAFGLKVKKVSPDLIKAKVLEAAAKIKISEEQLQRNVSELSGGQQQRVALARALVLEPKILCLDEPLSNLDAKLRVDMRKELKRLQKELGITTLYVTHDQEEALTLSDRIAVFNNGYIEQVGTPVEIYHESKTEFVCDFIGDINVLNEETIQHIRYANPEVSLEGTKGYVRLEKVRFTSVTDNDIVLKGQIVDTEFSGVTTRYAVKVSENQMINVTTIDQQSAIKEIGTEVELFINPTEVLQF</sequence>
<dbReference type="GO" id="GO:0140359">
    <property type="term" value="F:ABC-type transporter activity"/>
    <property type="evidence" value="ECO:0007669"/>
    <property type="project" value="UniProtKB-ARBA"/>
</dbReference>
<keyword evidence="2" id="KW-0547">Nucleotide-binding</keyword>
<feature type="domain" description="ABC transporter" evidence="5">
    <location>
        <begin position="2"/>
        <end position="233"/>
    </location>
</feature>
<dbReference type="Proteomes" id="UP000215185">
    <property type="component" value="Chromosome 1"/>
</dbReference>
<proteinExistence type="predicted"/>
<keyword evidence="6" id="KW-0378">Hydrolase</keyword>
<dbReference type="PANTHER" id="PTHR42781">
    <property type="entry name" value="SPERMIDINE/PUTRESCINE IMPORT ATP-BINDING PROTEIN POTA"/>
    <property type="match status" value="1"/>
</dbReference>
<dbReference type="Pfam" id="PF00005">
    <property type="entry name" value="ABC_tran"/>
    <property type="match status" value="1"/>
</dbReference>
<dbReference type="AlphaFoldDB" id="A0A239SU08"/>
<dbReference type="GO" id="GO:0043190">
    <property type="term" value="C:ATP-binding cassette (ABC) transporter complex"/>
    <property type="evidence" value="ECO:0007669"/>
    <property type="project" value="InterPro"/>
</dbReference>
<keyword evidence="7" id="KW-1185">Reference proteome</keyword>
<organism evidence="6 7">
    <name type="scientific">Streptococcus merionis</name>
    <dbReference type="NCBI Taxonomy" id="400065"/>
    <lineage>
        <taxon>Bacteria</taxon>
        <taxon>Bacillati</taxon>
        <taxon>Bacillota</taxon>
        <taxon>Bacilli</taxon>
        <taxon>Lactobacillales</taxon>
        <taxon>Streptococcaceae</taxon>
        <taxon>Streptococcus</taxon>
    </lineage>
</organism>
<dbReference type="InterPro" id="IPR050093">
    <property type="entry name" value="ABC_SmlMolc_Importer"/>
</dbReference>
<dbReference type="eggNOG" id="COG3842">
    <property type="taxonomic scope" value="Bacteria"/>
</dbReference>
<dbReference type="EMBL" id="LT906439">
    <property type="protein sequence ID" value="SNU88712.1"/>
    <property type="molecule type" value="Genomic_DNA"/>
</dbReference>
<name>A0A239SU08_9STRE</name>
<dbReference type="InterPro" id="IPR003439">
    <property type="entry name" value="ABC_transporter-like_ATP-bd"/>
</dbReference>
<dbReference type="OrthoDB" id="9790614at2"/>
<reference evidence="6 7" key="1">
    <citation type="submission" date="2017-06" db="EMBL/GenBank/DDBJ databases">
        <authorList>
            <consortium name="Pathogen Informatics"/>
        </authorList>
    </citation>
    <scope>NUCLEOTIDE SEQUENCE [LARGE SCALE GENOMIC DNA]</scope>
    <source>
        <strain evidence="6 7">NCTC13788</strain>
    </source>
</reference>
<dbReference type="InterPro" id="IPR017871">
    <property type="entry name" value="ABC_transporter-like_CS"/>
</dbReference>
<evidence type="ECO:0000256" key="4">
    <source>
        <dbReference type="ARBA" id="ARBA00022967"/>
    </source>
</evidence>
<dbReference type="EC" id="3.6.3.31" evidence="6"/>
<dbReference type="PANTHER" id="PTHR42781:SF4">
    <property type="entry name" value="SPERMIDINE_PUTRESCINE IMPORT ATP-BINDING PROTEIN POTA"/>
    <property type="match status" value="1"/>
</dbReference>
<dbReference type="SUPFAM" id="SSF52540">
    <property type="entry name" value="P-loop containing nucleoside triphosphate hydrolases"/>
    <property type="match status" value="1"/>
</dbReference>
<dbReference type="STRING" id="1123308.GCA_000380085_01839"/>
<evidence type="ECO:0000259" key="5">
    <source>
        <dbReference type="PROSITE" id="PS50893"/>
    </source>
</evidence>
<dbReference type="SMART" id="SM00382">
    <property type="entry name" value="AAA"/>
    <property type="match status" value="1"/>
</dbReference>
<keyword evidence="4" id="KW-1278">Translocase</keyword>
<evidence type="ECO:0000256" key="2">
    <source>
        <dbReference type="ARBA" id="ARBA00022741"/>
    </source>
</evidence>
<accession>A0A239SU08</accession>
<dbReference type="GO" id="GO:0005524">
    <property type="term" value="F:ATP binding"/>
    <property type="evidence" value="ECO:0007669"/>
    <property type="project" value="UniProtKB-KW"/>
</dbReference>
<dbReference type="PROSITE" id="PS50893">
    <property type="entry name" value="ABC_TRANSPORTER_2"/>
    <property type="match status" value="1"/>
</dbReference>
<dbReference type="Gene3D" id="3.40.50.300">
    <property type="entry name" value="P-loop containing nucleotide triphosphate hydrolases"/>
    <property type="match status" value="1"/>
</dbReference>
<dbReference type="SUPFAM" id="SSF50331">
    <property type="entry name" value="MOP-like"/>
    <property type="match status" value="1"/>
</dbReference>
<gene>
    <name evidence="6" type="primary">potA_3</name>
    <name evidence="6" type="ORF">SAMEA4412692_01198</name>
</gene>
<dbReference type="FunFam" id="3.40.50.300:FF:000042">
    <property type="entry name" value="Maltose/maltodextrin ABC transporter, ATP-binding protein"/>
    <property type="match status" value="1"/>
</dbReference>
<evidence type="ECO:0000256" key="3">
    <source>
        <dbReference type="ARBA" id="ARBA00022840"/>
    </source>
</evidence>
<dbReference type="KEGG" id="smen:SAMEA4412692_1198"/>
<dbReference type="GO" id="GO:0016887">
    <property type="term" value="F:ATP hydrolysis activity"/>
    <property type="evidence" value="ECO:0007669"/>
    <property type="project" value="InterPro"/>
</dbReference>
<evidence type="ECO:0000313" key="6">
    <source>
        <dbReference type="EMBL" id="SNU88712.1"/>
    </source>
</evidence>
<evidence type="ECO:0000256" key="1">
    <source>
        <dbReference type="ARBA" id="ARBA00022448"/>
    </source>
</evidence>
<evidence type="ECO:0000313" key="7">
    <source>
        <dbReference type="Proteomes" id="UP000215185"/>
    </source>
</evidence>
<keyword evidence="3 6" id="KW-0067">ATP-binding</keyword>
<dbReference type="Pfam" id="PF08402">
    <property type="entry name" value="TOBE_2"/>
    <property type="match status" value="1"/>
</dbReference>
<dbReference type="InterPro" id="IPR027417">
    <property type="entry name" value="P-loop_NTPase"/>
</dbReference>
<dbReference type="InterPro" id="IPR003593">
    <property type="entry name" value="AAA+_ATPase"/>
</dbReference>
<dbReference type="InterPro" id="IPR013611">
    <property type="entry name" value="Transp-assoc_OB_typ2"/>
</dbReference>
<keyword evidence="1" id="KW-0813">Transport</keyword>
<dbReference type="PROSITE" id="PS00211">
    <property type="entry name" value="ABC_TRANSPORTER_1"/>
    <property type="match status" value="1"/>
</dbReference>
<dbReference type="InterPro" id="IPR008995">
    <property type="entry name" value="Mo/tungstate-bd_C_term_dom"/>
</dbReference>
<dbReference type="RefSeq" id="WP_018374382.1">
    <property type="nucleotide sequence ID" value="NZ_LT906439.1"/>
</dbReference>
<protein>
    <submittedName>
        <fullName evidence="6">Spermidine/putrescine import ATP-binding protein PotA</fullName>
        <ecNumber evidence="6">3.6.3.31</ecNumber>
    </submittedName>
</protein>